<proteinExistence type="predicted"/>
<keyword evidence="3" id="KW-1185">Reference proteome</keyword>
<feature type="transmembrane region" description="Helical" evidence="1">
    <location>
        <begin position="57"/>
        <end position="76"/>
    </location>
</feature>
<reference evidence="3" key="1">
    <citation type="journal article" date="2019" name="Int. J. Syst. Evol. Microbiol.">
        <title>The Global Catalogue of Microorganisms (GCM) 10K type strain sequencing project: providing services to taxonomists for standard genome sequencing and annotation.</title>
        <authorList>
            <consortium name="The Broad Institute Genomics Platform"/>
            <consortium name="The Broad Institute Genome Sequencing Center for Infectious Disease"/>
            <person name="Wu L."/>
            <person name="Ma J."/>
        </authorList>
    </citation>
    <scope>NUCLEOTIDE SEQUENCE [LARGE SCALE GENOMIC DNA]</scope>
    <source>
        <strain evidence="3">NBRC 106593</strain>
    </source>
</reference>
<accession>A0ABW2AYE9</accession>
<feature type="transmembrane region" description="Helical" evidence="1">
    <location>
        <begin position="88"/>
        <end position="106"/>
    </location>
</feature>
<feature type="transmembrane region" description="Helical" evidence="1">
    <location>
        <begin position="32"/>
        <end position="51"/>
    </location>
</feature>
<keyword evidence="1" id="KW-1133">Transmembrane helix</keyword>
<dbReference type="RefSeq" id="WP_377825266.1">
    <property type="nucleotide sequence ID" value="NZ_JBHSWJ010000002.1"/>
</dbReference>
<feature type="transmembrane region" description="Helical" evidence="1">
    <location>
        <begin position="170"/>
        <end position="189"/>
    </location>
</feature>
<feature type="transmembrane region" description="Helical" evidence="1">
    <location>
        <begin position="145"/>
        <end position="164"/>
    </location>
</feature>
<dbReference type="InterPro" id="IPR005325">
    <property type="entry name" value="DUF308_memb"/>
</dbReference>
<dbReference type="EMBL" id="JBHSWJ010000002">
    <property type="protein sequence ID" value="MFC6715865.1"/>
    <property type="molecule type" value="Genomic_DNA"/>
</dbReference>
<feature type="transmembrane region" description="Helical" evidence="1">
    <location>
        <begin position="112"/>
        <end position="138"/>
    </location>
</feature>
<comment type="caution">
    <text evidence="2">The sequence shown here is derived from an EMBL/GenBank/DDBJ whole genome shotgun (WGS) entry which is preliminary data.</text>
</comment>
<evidence type="ECO:0000313" key="3">
    <source>
        <dbReference type="Proteomes" id="UP001596356"/>
    </source>
</evidence>
<sequence>MSETLTSDPDDYGLRIDANTLERTVAQRFKQFLLVTGAVLLVIGLLILIWPGHTAKAITALLAIGVLFTALGNAAVALTPGLPGRARVIAAIVAVLFAWAGIWALAHLGSATVGLAFVVGLFIGISWIIDGIATLVTLGDAPSKVWAIIYGLISIVAGVILLIGPITGASIIWLILGITFVVMGVLQIIRGLRFGNQTIKGTL</sequence>
<dbReference type="Pfam" id="PF03729">
    <property type="entry name" value="DUF308"/>
    <property type="match status" value="2"/>
</dbReference>
<evidence type="ECO:0000313" key="2">
    <source>
        <dbReference type="EMBL" id="MFC6715865.1"/>
    </source>
</evidence>
<keyword evidence="1" id="KW-0812">Transmembrane</keyword>
<keyword evidence="1" id="KW-0472">Membrane</keyword>
<dbReference type="Proteomes" id="UP001596356">
    <property type="component" value="Unassembled WGS sequence"/>
</dbReference>
<protein>
    <submittedName>
        <fullName evidence="2">HdeD family acid-resistance protein</fullName>
    </submittedName>
</protein>
<gene>
    <name evidence="2" type="ORF">ACFQBT_19340</name>
</gene>
<evidence type="ECO:0000256" key="1">
    <source>
        <dbReference type="SAM" id="Phobius"/>
    </source>
</evidence>
<organism evidence="2 3">
    <name type="scientific">Branchiibius cervicis</name>
    <dbReference type="NCBI Taxonomy" id="908252"/>
    <lineage>
        <taxon>Bacteria</taxon>
        <taxon>Bacillati</taxon>
        <taxon>Actinomycetota</taxon>
        <taxon>Actinomycetes</taxon>
        <taxon>Micrococcales</taxon>
        <taxon>Dermacoccaceae</taxon>
        <taxon>Branchiibius</taxon>
    </lineage>
</organism>
<name>A0ABW2AYE9_9MICO</name>